<reference evidence="3" key="1">
    <citation type="submission" date="2020-09" db="EMBL/GenBank/DDBJ databases">
        <authorList>
            <person name="Yoon J.-W."/>
        </authorList>
    </citation>
    <scope>NUCLEOTIDE SEQUENCE</scope>
    <source>
        <strain evidence="3">KMU-158</strain>
    </source>
</reference>
<dbReference type="InterPro" id="IPR027471">
    <property type="entry name" value="YbeD-like_sf"/>
</dbReference>
<dbReference type="SUPFAM" id="SSF117991">
    <property type="entry name" value="YbeD/HP0495-like"/>
    <property type="match status" value="1"/>
</dbReference>
<protein>
    <recommendedName>
        <fullName evidence="2">UPF0250 protein IB286_07570</fullName>
    </recommendedName>
</protein>
<comment type="caution">
    <text evidence="3">The sequence shown here is derived from an EMBL/GenBank/DDBJ whole genome shotgun (WGS) entry which is preliminary data.</text>
</comment>
<accession>A0A927C090</accession>
<evidence type="ECO:0000256" key="2">
    <source>
        <dbReference type="HAMAP-Rule" id="MF_00659"/>
    </source>
</evidence>
<organism evidence="3 4">
    <name type="scientific">Spongiibacter pelagi</name>
    <dbReference type="NCBI Taxonomy" id="2760804"/>
    <lineage>
        <taxon>Bacteria</taxon>
        <taxon>Pseudomonadati</taxon>
        <taxon>Pseudomonadota</taxon>
        <taxon>Gammaproteobacteria</taxon>
        <taxon>Cellvibrionales</taxon>
        <taxon>Spongiibacteraceae</taxon>
        <taxon>Spongiibacter</taxon>
    </lineage>
</organism>
<dbReference type="Pfam" id="PF04359">
    <property type="entry name" value="DUF493"/>
    <property type="match status" value="1"/>
</dbReference>
<dbReference type="RefSeq" id="WP_190764125.1">
    <property type="nucleotide sequence ID" value="NZ_JACXLD010000003.1"/>
</dbReference>
<dbReference type="PANTHER" id="PTHR38036:SF1">
    <property type="entry name" value="UPF0250 PROTEIN YBED"/>
    <property type="match status" value="1"/>
</dbReference>
<evidence type="ECO:0000313" key="4">
    <source>
        <dbReference type="Proteomes" id="UP000610558"/>
    </source>
</evidence>
<sequence>MSQQQEPPKIEFPCDYPIKVIGDAEADLRTRVIEIMRDHADVVYEERITERMSREGRFLAVTITIVATGQPQLENIFTDLKATGIVKMVL</sequence>
<dbReference type="AlphaFoldDB" id="A0A927C090"/>
<dbReference type="Proteomes" id="UP000610558">
    <property type="component" value="Unassembled WGS sequence"/>
</dbReference>
<dbReference type="EMBL" id="JACXLD010000003">
    <property type="protein sequence ID" value="MBD2858869.1"/>
    <property type="molecule type" value="Genomic_DNA"/>
</dbReference>
<evidence type="ECO:0000313" key="3">
    <source>
        <dbReference type="EMBL" id="MBD2858869.1"/>
    </source>
</evidence>
<keyword evidence="4" id="KW-1185">Reference proteome</keyword>
<gene>
    <name evidence="3" type="ORF">IB286_07570</name>
</gene>
<dbReference type="InterPro" id="IPR007454">
    <property type="entry name" value="UPF0250_YbeD-like"/>
</dbReference>
<name>A0A927C090_9GAMM</name>
<comment type="similarity">
    <text evidence="1 2">Belongs to the UPF0250 family.</text>
</comment>
<dbReference type="GO" id="GO:0005829">
    <property type="term" value="C:cytosol"/>
    <property type="evidence" value="ECO:0007669"/>
    <property type="project" value="TreeGrafter"/>
</dbReference>
<proteinExistence type="inferred from homology"/>
<dbReference type="PANTHER" id="PTHR38036">
    <property type="entry name" value="UPF0250 PROTEIN YBED"/>
    <property type="match status" value="1"/>
</dbReference>
<evidence type="ECO:0000256" key="1">
    <source>
        <dbReference type="ARBA" id="ARBA00008460"/>
    </source>
</evidence>
<dbReference type="HAMAP" id="MF_00659">
    <property type="entry name" value="UPF0250"/>
    <property type="match status" value="1"/>
</dbReference>
<dbReference type="Gene3D" id="3.30.70.260">
    <property type="match status" value="1"/>
</dbReference>